<feature type="compositionally biased region" description="Basic and acidic residues" evidence="1">
    <location>
        <begin position="35"/>
        <end position="55"/>
    </location>
</feature>
<name>A0A381QP82_9ZZZZ</name>
<dbReference type="AlphaFoldDB" id="A0A381QP82"/>
<feature type="non-terminal residue" evidence="2">
    <location>
        <position position="1"/>
    </location>
</feature>
<organism evidence="2">
    <name type="scientific">marine metagenome</name>
    <dbReference type="NCBI Taxonomy" id="408172"/>
    <lineage>
        <taxon>unclassified sequences</taxon>
        <taxon>metagenomes</taxon>
        <taxon>ecological metagenomes</taxon>
    </lineage>
</organism>
<sequence>VERYTPEHLRREVADQGTAMLRSVRRIAGEFSEATRDGRAEVGRTRSALDHEYGAHRRHRPLRSMR</sequence>
<feature type="region of interest" description="Disordered" evidence="1">
    <location>
        <begin position="35"/>
        <end position="66"/>
    </location>
</feature>
<feature type="compositionally biased region" description="Basic residues" evidence="1">
    <location>
        <begin position="56"/>
        <end position="66"/>
    </location>
</feature>
<protein>
    <submittedName>
        <fullName evidence="2">Uncharacterized protein</fullName>
    </submittedName>
</protein>
<dbReference type="EMBL" id="UINC01001457">
    <property type="protein sequence ID" value="SUZ81152.1"/>
    <property type="molecule type" value="Genomic_DNA"/>
</dbReference>
<reference evidence="2" key="1">
    <citation type="submission" date="2018-05" db="EMBL/GenBank/DDBJ databases">
        <authorList>
            <person name="Lanie J.A."/>
            <person name="Ng W.-L."/>
            <person name="Kazmierczak K.M."/>
            <person name="Andrzejewski T.M."/>
            <person name="Davidsen T.M."/>
            <person name="Wayne K.J."/>
            <person name="Tettelin H."/>
            <person name="Glass J.I."/>
            <person name="Rusch D."/>
            <person name="Podicherti R."/>
            <person name="Tsui H.-C.T."/>
            <person name="Winkler M.E."/>
        </authorList>
    </citation>
    <scope>NUCLEOTIDE SEQUENCE</scope>
</reference>
<evidence type="ECO:0000313" key="2">
    <source>
        <dbReference type="EMBL" id="SUZ81152.1"/>
    </source>
</evidence>
<proteinExistence type="predicted"/>
<accession>A0A381QP82</accession>
<gene>
    <name evidence="2" type="ORF">METZ01_LOCUS34006</name>
</gene>
<evidence type="ECO:0000256" key="1">
    <source>
        <dbReference type="SAM" id="MobiDB-lite"/>
    </source>
</evidence>